<dbReference type="Gene3D" id="3.40.50.1820">
    <property type="entry name" value="alpha/beta hydrolase"/>
    <property type="match status" value="1"/>
</dbReference>
<feature type="signal peptide" evidence="3">
    <location>
        <begin position="1"/>
        <end position="28"/>
    </location>
</feature>
<dbReference type="AlphaFoldDB" id="A0A2M9W8Z6"/>
<dbReference type="Pfam" id="PF00756">
    <property type="entry name" value="Esterase"/>
    <property type="match status" value="1"/>
</dbReference>
<dbReference type="RefSeq" id="WP_100703207.1">
    <property type="nucleotide sequence ID" value="NZ_PIQI01000026.1"/>
</dbReference>
<dbReference type="InterPro" id="IPR052558">
    <property type="entry name" value="Siderophore_Hydrolase_D"/>
</dbReference>
<evidence type="ECO:0000313" key="5">
    <source>
        <dbReference type="Proteomes" id="UP000232062"/>
    </source>
</evidence>
<dbReference type="Proteomes" id="UP000232062">
    <property type="component" value="Unassembled WGS sequence"/>
</dbReference>
<feature type="chain" id="PRO_5014922620" evidence="3">
    <location>
        <begin position="29"/>
        <end position="302"/>
    </location>
</feature>
<protein>
    <submittedName>
        <fullName evidence="4">Salmochelin siderophore protein IroE</fullName>
    </submittedName>
</protein>
<dbReference type="EMBL" id="PIQI01000026">
    <property type="protein sequence ID" value="PJZ04023.1"/>
    <property type="molecule type" value="Genomic_DNA"/>
</dbReference>
<comment type="similarity">
    <text evidence="1">Belongs to the esterase D family.</text>
</comment>
<evidence type="ECO:0000256" key="1">
    <source>
        <dbReference type="ARBA" id="ARBA00005622"/>
    </source>
</evidence>
<dbReference type="InterPro" id="IPR000801">
    <property type="entry name" value="Esterase-like"/>
</dbReference>
<accession>A0A2M9W8Z6</accession>
<keyword evidence="2" id="KW-0378">Hydrolase</keyword>
<dbReference type="PANTHER" id="PTHR40841:SF2">
    <property type="entry name" value="SIDEROPHORE-DEGRADING ESTERASE (EUROFUNG)"/>
    <property type="match status" value="1"/>
</dbReference>
<keyword evidence="5" id="KW-1185">Reference proteome</keyword>
<dbReference type="GO" id="GO:0016788">
    <property type="term" value="F:hydrolase activity, acting on ester bonds"/>
    <property type="evidence" value="ECO:0007669"/>
    <property type="project" value="TreeGrafter"/>
</dbReference>
<dbReference type="SUPFAM" id="SSF53474">
    <property type="entry name" value="alpha/beta-Hydrolases"/>
    <property type="match status" value="1"/>
</dbReference>
<evidence type="ECO:0000313" key="4">
    <source>
        <dbReference type="EMBL" id="PJZ04023.1"/>
    </source>
</evidence>
<dbReference type="InterPro" id="IPR029058">
    <property type="entry name" value="AB_hydrolase_fold"/>
</dbReference>
<gene>
    <name evidence="4" type="ORF">PRCB_19220</name>
</gene>
<organism evidence="4 5">
    <name type="scientific">Pantoea rodasii</name>
    <dbReference type="NCBI Taxonomy" id="1076549"/>
    <lineage>
        <taxon>Bacteria</taxon>
        <taxon>Pseudomonadati</taxon>
        <taxon>Pseudomonadota</taxon>
        <taxon>Gammaproteobacteria</taxon>
        <taxon>Enterobacterales</taxon>
        <taxon>Erwiniaceae</taxon>
        <taxon>Pantoea</taxon>
    </lineage>
</organism>
<dbReference type="PANTHER" id="PTHR40841">
    <property type="entry name" value="SIDEROPHORE TRIACETYLFUSARININE C ESTERASE"/>
    <property type="match status" value="1"/>
</dbReference>
<evidence type="ECO:0000256" key="3">
    <source>
        <dbReference type="SAM" id="SignalP"/>
    </source>
</evidence>
<reference evidence="4 5" key="1">
    <citation type="submission" date="2017-11" db="EMBL/GenBank/DDBJ databases">
        <title>The genome sequence of Pantoea rodasii DSM 26611.</title>
        <authorList>
            <person name="Gao J."/>
            <person name="Mao X."/>
            <person name="Sun J."/>
        </authorList>
    </citation>
    <scope>NUCLEOTIDE SEQUENCE [LARGE SCALE GENOMIC DNA]</scope>
    <source>
        <strain evidence="4 5">DSM 26611</strain>
    </source>
</reference>
<evidence type="ECO:0000256" key="2">
    <source>
        <dbReference type="ARBA" id="ARBA00022801"/>
    </source>
</evidence>
<sequence>MICRLPNIQRSPALLLLLLIGVSGSVFARPNMTPLGPNIADKGSAFYHFTLNEFDSADGQRHYKVWTGVPDKAPPSSGYRVVYLLDGNAVMDKLEEPLLQKISAVNPPVLVVVGYQTALPFDVNARTYDYTPPDAEHGEAGYTFSRGRKGGGSTAFRSLLEQRIAPVAEKGLHINRQQRALWGHSYGGLFVLDSYLHSAFFTRYYATSPSIGQGFFSLLNEMKVQESRHGGGIQLTLMEGNGDRRSDRNTAEPEVLSAVHSTVNTMAEHGLDARYQLFPGLTHGQMFGASLADALTQISITP</sequence>
<comment type="caution">
    <text evidence="4">The sequence shown here is derived from an EMBL/GenBank/DDBJ whole genome shotgun (WGS) entry which is preliminary data.</text>
</comment>
<proteinExistence type="inferred from homology"/>
<keyword evidence="3" id="KW-0732">Signal</keyword>
<name>A0A2M9W8Z6_9GAMM</name>
<dbReference type="OrthoDB" id="9784036at2"/>